<reference evidence="2 3" key="1">
    <citation type="submission" date="2020-06" db="EMBL/GenBank/DDBJ databases">
        <title>The yeast mating-type switching endonuclease HO is a domesticated member of an unorthodox homing genetic element family.</title>
        <authorList>
            <person name="Coughlan A.Y."/>
            <person name="Lombardi L."/>
            <person name="Braun-Galleani S."/>
            <person name="Martos A.R."/>
            <person name="Galeote V."/>
            <person name="Bigey F."/>
            <person name="Dequin S."/>
            <person name="Byrne K.P."/>
            <person name="Wolfe K.H."/>
        </authorList>
    </citation>
    <scope>NUCLEOTIDE SEQUENCE [LARGE SCALE GENOMIC DNA]</scope>
    <source>
        <strain evidence="2 3">CBS2947</strain>
    </source>
</reference>
<feature type="compositionally biased region" description="Basic and acidic residues" evidence="1">
    <location>
        <begin position="68"/>
        <end position="80"/>
    </location>
</feature>
<dbReference type="EMBL" id="CP059268">
    <property type="protein sequence ID" value="QLQ79186.1"/>
    <property type="molecule type" value="Genomic_DNA"/>
</dbReference>
<dbReference type="AlphaFoldDB" id="A0A7H9HPQ0"/>
<dbReference type="OrthoDB" id="3063476at2759"/>
<gene>
    <name evidence="2" type="ORF">HG537_0B05330</name>
</gene>
<proteinExistence type="predicted"/>
<dbReference type="PANTHER" id="PTHR34693">
    <property type="entry name" value="PROTEIN PAR32"/>
    <property type="match status" value="1"/>
</dbReference>
<evidence type="ECO:0000313" key="2">
    <source>
        <dbReference type="EMBL" id="QLQ79186.1"/>
    </source>
</evidence>
<feature type="region of interest" description="Disordered" evidence="1">
    <location>
        <begin position="1"/>
        <end position="189"/>
    </location>
</feature>
<feature type="compositionally biased region" description="Acidic residues" evidence="1">
    <location>
        <begin position="81"/>
        <end position="90"/>
    </location>
</feature>
<dbReference type="Proteomes" id="UP000510647">
    <property type="component" value="Chromosome 2"/>
</dbReference>
<accession>A0A7H9HPQ0</accession>
<feature type="compositionally biased region" description="Basic and acidic residues" evidence="1">
    <location>
        <begin position="1"/>
        <end position="10"/>
    </location>
</feature>
<dbReference type="InterPro" id="IPR053203">
    <property type="entry name" value="Cisplatin_resist-associated"/>
</dbReference>
<sequence length="189" mass="20072">MVDGSKRFEGEQTGMAKYKISTGRGGAGNIQDSSSKASPKVVPQGSQTPNILQPVFSTGRGGAGNMRRNVDARLTRRAQDVDGELDEDIIEPSRDEDYIGPFSGSEVERAVSGGAISRGTGSRETGKSHLRNGRSRRNSLEDRPMTIAVGRGGAGNIISPKPSGSGARKKKPGKEQKQGVWSSLKKLFS</sequence>
<organism evidence="2 3">
    <name type="scientific">Torulaspora globosa</name>
    <dbReference type="NCBI Taxonomy" id="48254"/>
    <lineage>
        <taxon>Eukaryota</taxon>
        <taxon>Fungi</taxon>
        <taxon>Dikarya</taxon>
        <taxon>Ascomycota</taxon>
        <taxon>Saccharomycotina</taxon>
        <taxon>Saccharomycetes</taxon>
        <taxon>Saccharomycetales</taxon>
        <taxon>Saccharomycetaceae</taxon>
        <taxon>Torulaspora</taxon>
    </lineage>
</organism>
<evidence type="ECO:0000313" key="3">
    <source>
        <dbReference type="Proteomes" id="UP000510647"/>
    </source>
</evidence>
<dbReference type="PANTHER" id="PTHR34693:SF1">
    <property type="entry name" value="PROTEIN PAR32"/>
    <property type="match status" value="1"/>
</dbReference>
<evidence type="ECO:0000256" key="1">
    <source>
        <dbReference type="SAM" id="MobiDB-lite"/>
    </source>
</evidence>
<protein>
    <submittedName>
        <fullName evidence="2">Uncharacterized protein</fullName>
    </submittedName>
</protein>
<dbReference type="Pfam" id="PF12223">
    <property type="entry name" value="DUF3602"/>
    <property type="match status" value="2"/>
</dbReference>
<feature type="compositionally biased region" description="Basic residues" evidence="1">
    <location>
        <begin position="128"/>
        <end position="137"/>
    </location>
</feature>
<keyword evidence="3" id="KW-1185">Reference proteome</keyword>
<dbReference type="InterPro" id="IPR022024">
    <property type="entry name" value="DUF3602"/>
</dbReference>
<name>A0A7H9HPQ0_9SACH</name>